<evidence type="ECO:0000313" key="5">
    <source>
        <dbReference type="Proteomes" id="UP001500483"/>
    </source>
</evidence>
<evidence type="ECO:0000256" key="2">
    <source>
        <dbReference type="PROSITE-ProRule" id="PRU00335"/>
    </source>
</evidence>
<dbReference type="PROSITE" id="PS01081">
    <property type="entry name" value="HTH_TETR_1"/>
    <property type="match status" value="1"/>
</dbReference>
<evidence type="ECO:0000313" key="4">
    <source>
        <dbReference type="EMBL" id="GAA3358848.1"/>
    </source>
</evidence>
<dbReference type="EMBL" id="BAAAYK010000038">
    <property type="protein sequence ID" value="GAA3358848.1"/>
    <property type="molecule type" value="Genomic_DNA"/>
</dbReference>
<dbReference type="InterPro" id="IPR041347">
    <property type="entry name" value="MftR_C"/>
</dbReference>
<feature type="domain" description="HTH tetR-type" evidence="3">
    <location>
        <begin position="17"/>
        <end position="77"/>
    </location>
</feature>
<evidence type="ECO:0000256" key="1">
    <source>
        <dbReference type="ARBA" id="ARBA00023125"/>
    </source>
</evidence>
<organism evidence="4 5">
    <name type="scientific">Saccharopolyspora gregorii</name>
    <dbReference type="NCBI Taxonomy" id="33914"/>
    <lineage>
        <taxon>Bacteria</taxon>
        <taxon>Bacillati</taxon>
        <taxon>Actinomycetota</taxon>
        <taxon>Actinomycetes</taxon>
        <taxon>Pseudonocardiales</taxon>
        <taxon>Pseudonocardiaceae</taxon>
        <taxon>Saccharopolyspora</taxon>
    </lineage>
</organism>
<protein>
    <submittedName>
        <fullName evidence="4">TetR family transcriptional regulator</fullName>
    </submittedName>
</protein>
<dbReference type="SUPFAM" id="SSF46689">
    <property type="entry name" value="Homeodomain-like"/>
    <property type="match status" value="1"/>
</dbReference>
<dbReference type="PANTHER" id="PTHR30055:SF226">
    <property type="entry name" value="HTH-TYPE TRANSCRIPTIONAL REGULATOR PKSA"/>
    <property type="match status" value="1"/>
</dbReference>
<dbReference type="RefSeq" id="WP_258341080.1">
    <property type="nucleotide sequence ID" value="NZ_BAAAYK010000038.1"/>
</dbReference>
<keyword evidence="1 2" id="KW-0238">DNA-binding</keyword>
<dbReference type="InterPro" id="IPR023772">
    <property type="entry name" value="DNA-bd_HTH_TetR-type_CS"/>
</dbReference>
<dbReference type="InterPro" id="IPR009057">
    <property type="entry name" value="Homeodomain-like_sf"/>
</dbReference>
<dbReference type="PANTHER" id="PTHR30055">
    <property type="entry name" value="HTH-TYPE TRANSCRIPTIONAL REGULATOR RUTR"/>
    <property type="match status" value="1"/>
</dbReference>
<comment type="caution">
    <text evidence="4">The sequence shown here is derived from an EMBL/GenBank/DDBJ whole genome shotgun (WGS) entry which is preliminary data.</text>
</comment>
<name>A0ABP6RSI8_9PSEU</name>
<dbReference type="InterPro" id="IPR050109">
    <property type="entry name" value="HTH-type_TetR-like_transc_reg"/>
</dbReference>
<dbReference type="Pfam" id="PF17754">
    <property type="entry name" value="TetR_C_14"/>
    <property type="match status" value="1"/>
</dbReference>
<proteinExistence type="predicted"/>
<keyword evidence="5" id="KW-1185">Reference proteome</keyword>
<dbReference type="Gene3D" id="1.10.357.10">
    <property type="entry name" value="Tetracycline Repressor, domain 2"/>
    <property type="match status" value="1"/>
</dbReference>
<evidence type="ECO:0000259" key="3">
    <source>
        <dbReference type="PROSITE" id="PS50977"/>
    </source>
</evidence>
<dbReference type="PROSITE" id="PS50977">
    <property type="entry name" value="HTH_TETR_2"/>
    <property type="match status" value="1"/>
</dbReference>
<sequence length="219" mass="23532">MSEQPRPRAGRTPQGRRRIRGTVSSAALDLFAANGFEATTVDQIAEAAGVGRRTFFRYFRSKEDAVFGDHEERLADVAELLEQAGGEEPLPAVCRAAEAVLETYLADPAVSLQRFALTRQVPSLRAKEIASTDDYQRAFTRYLRGRYDGEPDAALRAAVAAAAVVAAHNQVLREWLKSGAELDARGRLHAALAGVRGMAATWPGTLGAALDDRVGSAPA</sequence>
<gene>
    <name evidence="4" type="ORF">GCM10020366_32520</name>
</gene>
<dbReference type="Proteomes" id="UP001500483">
    <property type="component" value="Unassembled WGS sequence"/>
</dbReference>
<dbReference type="Gene3D" id="1.10.10.60">
    <property type="entry name" value="Homeodomain-like"/>
    <property type="match status" value="1"/>
</dbReference>
<dbReference type="PRINTS" id="PR00455">
    <property type="entry name" value="HTHTETR"/>
</dbReference>
<dbReference type="InterPro" id="IPR001647">
    <property type="entry name" value="HTH_TetR"/>
</dbReference>
<reference evidence="5" key="1">
    <citation type="journal article" date="2019" name="Int. J. Syst. Evol. Microbiol.">
        <title>The Global Catalogue of Microorganisms (GCM) 10K type strain sequencing project: providing services to taxonomists for standard genome sequencing and annotation.</title>
        <authorList>
            <consortium name="The Broad Institute Genomics Platform"/>
            <consortium name="The Broad Institute Genome Sequencing Center for Infectious Disease"/>
            <person name="Wu L."/>
            <person name="Ma J."/>
        </authorList>
    </citation>
    <scope>NUCLEOTIDE SEQUENCE [LARGE SCALE GENOMIC DNA]</scope>
    <source>
        <strain evidence="5">JCM 9687</strain>
    </source>
</reference>
<feature type="DNA-binding region" description="H-T-H motif" evidence="2">
    <location>
        <begin position="40"/>
        <end position="59"/>
    </location>
</feature>
<dbReference type="Pfam" id="PF00440">
    <property type="entry name" value="TetR_N"/>
    <property type="match status" value="1"/>
</dbReference>
<accession>A0ABP6RSI8</accession>